<sequence length="523" mass="56695">MSYGANLMRRLEAATLRLEDIATSTIELPQAVPALQQTLASPRSLASTLSTPAPASIGPPAPKMPPQEPVPESIEEFDAFIEQTVVKYVKNSKAIGGPIAEQAAAVLKGFQAMRRFLLITTKSKKLEMSGNDMKVYQELLKPISNAMLDISSIKESNRGSQSDQITAVNDGMFILSWVTVDARPYKHVEEGLSSAQYYGNKVLKAYKDKDPQQVEWLQSFYQIFRDLAEYIKTYFAHGIPWNPKGLPAQEVAKSLSSPPAFAAGGPPPPPPPPPGPPPILQINEQKAEPTAAGGLGAVFSELNKGEAVTKGLRKVDKSEMTHKNPSLRAGSVVAEREGGGSARGKSPAPARKPKPESMRAKKPPKMELDGNKWTIENFDKDTTEPIEVDASISHSILISRCSNCTIVIKGKANAITIDNTSRLSLVIDSLVSSVDAVKCQNLALQVLGTIPSVLMDQIDGAQLYFSKESTATRVYSSKSANINLNIFSTKEDDYKEVPLPSQLCSYFDEDKGDLVNEIVSHSG</sequence>
<dbReference type="Gene3D" id="2.160.20.70">
    <property type="match status" value="1"/>
</dbReference>
<dbReference type="InterPro" id="IPR016098">
    <property type="entry name" value="CAP/MinC_C"/>
</dbReference>
<dbReference type="InterPro" id="IPR036222">
    <property type="entry name" value="CAP_N_sf"/>
</dbReference>
<dbReference type="InterPro" id="IPR018106">
    <property type="entry name" value="CAP_CS_N"/>
</dbReference>
<feature type="compositionally biased region" description="Polar residues" evidence="5">
    <location>
        <begin position="43"/>
        <end position="53"/>
    </location>
</feature>
<dbReference type="EMBL" id="JAULSR010000001">
    <property type="protein sequence ID" value="KAK0636881.1"/>
    <property type="molecule type" value="Genomic_DNA"/>
</dbReference>
<evidence type="ECO:0000256" key="2">
    <source>
        <dbReference type="ARBA" id="ARBA00054756"/>
    </source>
</evidence>
<dbReference type="PANTHER" id="PTHR10652:SF0">
    <property type="entry name" value="ADENYLYL CYCLASE-ASSOCIATED PROTEIN"/>
    <property type="match status" value="1"/>
</dbReference>
<feature type="region of interest" description="Disordered" evidence="5">
    <location>
        <begin position="313"/>
        <end position="369"/>
    </location>
</feature>
<feature type="compositionally biased region" description="Pro residues" evidence="5">
    <location>
        <begin position="265"/>
        <end position="279"/>
    </location>
</feature>
<dbReference type="AlphaFoldDB" id="A0AA39XNK5"/>
<evidence type="ECO:0000256" key="5">
    <source>
        <dbReference type="SAM" id="MobiDB-lite"/>
    </source>
</evidence>
<dbReference type="SUPFAM" id="SSF101278">
    <property type="entry name" value="N-terminal domain of adenylylcyclase associated protein, CAP"/>
    <property type="match status" value="1"/>
</dbReference>
<dbReference type="Proteomes" id="UP001174934">
    <property type="component" value="Unassembled WGS sequence"/>
</dbReference>
<dbReference type="InterPro" id="IPR001837">
    <property type="entry name" value="Adenylate_cyclase-assoc_CAP"/>
</dbReference>
<keyword evidence="8" id="KW-1185">Reference proteome</keyword>
<dbReference type="PANTHER" id="PTHR10652">
    <property type="entry name" value="ADENYLYL CYCLASE-ASSOCIATED PROTEIN"/>
    <property type="match status" value="1"/>
</dbReference>
<proteinExistence type="inferred from homology"/>
<evidence type="ECO:0000256" key="1">
    <source>
        <dbReference type="ARBA" id="ARBA00007659"/>
    </source>
</evidence>
<evidence type="ECO:0000313" key="7">
    <source>
        <dbReference type="EMBL" id="KAK0636881.1"/>
    </source>
</evidence>
<feature type="region of interest" description="Disordered" evidence="5">
    <location>
        <begin position="43"/>
        <end position="70"/>
    </location>
</feature>
<feature type="domain" description="C-CAP/cofactor C-like" evidence="6">
    <location>
        <begin position="363"/>
        <end position="499"/>
    </location>
</feature>
<comment type="similarity">
    <text evidence="1 4">Belongs to the CAP family.</text>
</comment>
<dbReference type="InterPro" id="IPR013912">
    <property type="entry name" value="Adenylate_cyclase-assoc_CAP_C"/>
</dbReference>
<organism evidence="7 8">
    <name type="scientific">Bombardia bombarda</name>
    <dbReference type="NCBI Taxonomy" id="252184"/>
    <lineage>
        <taxon>Eukaryota</taxon>
        <taxon>Fungi</taxon>
        <taxon>Dikarya</taxon>
        <taxon>Ascomycota</taxon>
        <taxon>Pezizomycotina</taxon>
        <taxon>Sordariomycetes</taxon>
        <taxon>Sordariomycetidae</taxon>
        <taxon>Sordariales</taxon>
        <taxon>Lasiosphaeriaceae</taxon>
        <taxon>Bombardia</taxon>
    </lineage>
</organism>
<dbReference type="Pfam" id="PF08603">
    <property type="entry name" value="CAP_C"/>
    <property type="match status" value="1"/>
</dbReference>
<dbReference type="PROSITE" id="PS01088">
    <property type="entry name" value="CAP_1"/>
    <property type="match status" value="1"/>
</dbReference>
<accession>A0AA39XNK5</accession>
<comment type="function">
    <text evidence="2">The N-terminal domain binds to adenylyl cyclase, thereby enabling adenylyl cyclase to be activated by upstream regulatory signals, such as Ras. The C-terminal domain is required for normal cellular morphology and growth control.</text>
</comment>
<dbReference type="InterPro" id="IPR006599">
    <property type="entry name" value="CARP_motif"/>
</dbReference>
<dbReference type="Pfam" id="PF01213">
    <property type="entry name" value="CAP_N-CM"/>
    <property type="match status" value="1"/>
</dbReference>
<dbReference type="GO" id="GO:0019933">
    <property type="term" value="P:cAMP-mediated signaling"/>
    <property type="evidence" value="ECO:0007669"/>
    <property type="project" value="TreeGrafter"/>
</dbReference>
<evidence type="ECO:0000313" key="8">
    <source>
        <dbReference type="Proteomes" id="UP001174934"/>
    </source>
</evidence>
<dbReference type="SMART" id="SM00673">
    <property type="entry name" value="CARP"/>
    <property type="match status" value="2"/>
</dbReference>
<dbReference type="Pfam" id="PF21938">
    <property type="entry name" value="CAP_N"/>
    <property type="match status" value="1"/>
</dbReference>
<dbReference type="SUPFAM" id="SSF101447">
    <property type="entry name" value="Formin homology 2 domain (FH2 domain)"/>
    <property type="match status" value="1"/>
</dbReference>
<dbReference type="InterPro" id="IPR036223">
    <property type="entry name" value="CAP_C_sf"/>
</dbReference>
<dbReference type="GO" id="GO:0003779">
    <property type="term" value="F:actin binding"/>
    <property type="evidence" value="ECO:0007669"/>
    <property type="project" value="InterPro"/>
</dbReference>
<dbReference type="GO" id="GO:0007015">
    <property type="term" value="P:actin filament organization"/>
    <property type="evidence" value="ECO:0007669"/>
    <property type="project" value="TreeGrafter"/>
</dbReference>
<dbReference type="InterPro" id="IPR013992">
    <property type="entry name" value="Adenylate_cyclase-assoc_CAP_N"/>
</dbReference>
<name>A0AA39XNK5_9PEZI</name>
<dbReference type="FunFam" id="1.25.40.330:FF:000001">
    <property type="entry name" value="Adenylyl cyclase-associated protein"/>
    <property type="match status" value="1"/>
</dbReference>
<feature type="compositionally biased region" description="Basic and acidic residues" evidence="5">
    <location>
        <begin position="313"/>
        <end position="322"/>
    </location>
</feature>
<evidence type="ECO:0000256" key="3">
    <source>
        <dbReference type="ARBA" id="ARBA00072052"/>
    </source>
</evidence>
<dbReference type="PROSITE" id="PS51329">
    <property type="entry name" value="C_CAP_COFACTOR_C"/>
    <property type="match status" value="1"/>
</dbReference>
<dbReference type="GO" id="GO:0008179">
    <property type="term" value="F:adenylate cyclase binding"/>
    <property type="evidence" value="ECO:0007669"/>
    <property type="project" value="TreeGrafter"/>
</dbReference>
<dbReference type="GO" id="GO:0005737">
    <property type="term" value="C:cytoplasm"/>
    <property type="evidence" value="ECO:0007669"/>
    <property type="project" value="TreeGrafter"/>
</dbReference>
<evidence type="ECO:0000256" key="4">
    <source>
        <dbReference type="RuleBase" id="RU000647"/>
    </source>
</evidence>
<evidence type="ECO:0000259" key="6">
    <source>
        <dbReference type="PROSITE" id="PS51329"/>
    </source>
</evidence>
<reference evidence="7" key="1">
    <citation type="submission" date="2023-06" db="EMBL/GenBank/DDBJ databases">
        <title>Genome-scale phylogeny and comparative genomics of the fungal order Sordariales.</title>
        <authorList>
            <consortium name="Lawrence Berkeley National Laboratory"/>
            <person name="Hensen N."/>
            <person name="Bonometti L."/>
            <person name="Westerberg I."/>
            <person name="Brannstrom I.O."/>
            <person name="Guillou S."/>
            <person name="Cros-Aarteil S."/>
            <person name="Calhoun S."/>
            <person name="Haridas S."/>
            <person name="Kuo A."/>
            <person name="Mondo S."/>
            <person name="Pangilinan J."/>
            <person name="Riley R."/>
            <person name="LaButti K."/>
            <person name="Andreopoulos B."/>
            <person name="Lipzen A."/>
            <person name="Chen C."/>
            <person name="Yanf M."/>
            <person name="Daum C."/>
            <person name="Ng V."/>
            <person name="Clum A."/>
            <person name="Steindorff A."/>
            <person name="Ohm R."/>
            <person name="Martin F."/>
            <person name="Silar P."/>
            <person name="Natvig D."/>
            <person name="Lalanne C."/>
            <person name="Gautier V."/>
            <person name="Ament-velasquez S.L."/>
            <person name="Kruys A."/>
            <person name="Hutchinson M.I."/>
            <person name="Powell A.J."/>
            <person name="Barry K."/>
            <person name="Miller A.N."/>
            <person name="Grigoriev I.V."/>
            <person name="Debuchy R."/>
            <person name="Gladieux P."/>
            <person name="Thoren M.H."/>
            <person name="Johannesson H."/>
        </authorList>
    </citation>
    <scope>NUCLEOTIDE SEQUENCE</scope>
    <source>
        <strain evidence="7">SMH3391-2</strain>
    </source>
</reference>
<dbReference type="InterPro" id="IPR053950">
    <property type="entry name" value="CAP_N"/>
</dbReference>
<dbReference type="InterPro" id="IPR017901">
    <property type="entry name" value="C-CAP_CF_C-like"/>
</dbReference>
<comment type="caution">
    <text evidence="7">The sequence shown here is derived from an EMBL/GenBank/DDBJ whole genome shotgun (WGS) entry which is preliminary data.</text>
</comment>
<protein>
    <recommendedName>
        <fullName evidence="3 4">Adenylyl cyclase-associated protein</fullName>
    </recommendedName>
</protein>
<dbReference type="Gene3D" id="1.25.40.330">
    <property type="entry name" value="Adenylate cyclase-associated CAP, N-terminal domain"/>
    <property type="match status" value="1"/>
</dbReference>
<feature type="compositionally biased region" description="Basic and acidic residues" evidence="5">
    <location>
        <begin position="353"/>
        <end position="369"/>
    </location>
</feature>
<gene>
    <name evidence="7" type="ORF">B0T17DRAFT_613548</name>
</gene>
<feature type="region of interest" description="Disordered" evidence="5">
    <location>
        <begin position="256"/>
        <end position="282"/>
    </location>
</feature>
<dbReference type="SUPFAM" id="SSF69340">
    <property type="entry name" value="C-terminal domain of adenylylcyclase associated protein"/>
    <property type="match status" value="1"/>
</dbReference>
<feature type="compositionally biased region" description="Pro residues" evidence="5">
    <location>
        <begin position="57"/>
        <end position="69"/>
    </location>
</feature>